<dbReference type="KEGG" id="saga:M5M_19345"/>
<keyword evidence="6" id="KW-0472">Membrane</keyword>
<evidence type="ECO:0000256" key="1">
    <source>
        <dbReference type="ARBA" id="ARBA00004651"/>
    </source>
</evidence>
<dbReference type="GO" id="GO:0008324">
    <property type="term" value="F:monoatomic cation transmembrane transporter activity"/>
    <property type="evidence" value="ECO:0007669"/>
    <property type="project" value="InterPro"/>
</dbReference>
<evidence type="ECO:0000256" key="2">
    <source>
        <dbReference type="ARBA" id="ARBA00006228"/>
    </source>
</evidence>
<dbReference type="HOGENOM" id="CLU_086615_2_0_6"/>
<dbReference type="Pfam" id="PF01899">
    <property type="entry name" value="MNHE"/>
    <property type="match status" value="1"/>
</dbReference>
<dbReference type="EMBL" id="CP003746">
    <property type="protein sequence ID" value="AFV00992.1"/>
    <property type="molecule type" value="Genomic_DNA"/>
</dbReference>
<name>K4KPL6_SIMAS</name>
<evidence type="ECO:0000313" key="8">
    <source>
        <dbReference type="Proteomes" id="UP000000466"/>
    </source>
</evidence>
<evidence type="ECO:0000256" key="5">
    <source>
        <dbReference type="ARBA" id="ARBA00022989"/>
    </source>
</evidence>
<keyword evidence="5" id="KW-1133">Transmembrane helix</keyword>
<dbReference type="AlphaFoldDB" id="K4KPL6"/>
<keyword evidence="3" id="KW-1003">Cell membrane</keyword>
<dbReference type="PANTHER" id="PTHR34584">
    <property type="entry name" value="NA(+)/H(+) ANTIPORTER SUBUNIT E1"/>
    <property type="match status" value="1"/>
</dbReference>
<dbReference type="GO" id="GO:0005886">
    <property type="term" value="C:plasma membrane"/>
    <property type="evidence" value="ECO:0007669"/>
    <property type="project" value="UniProtKB-SubCell"/>
</dbReference>
<dbReference type="OrthoDB" id="9807187at2"/>
<comment type="subcellular location">
    <subcellularLocation>
        <location evidence="1">Cell membrane</location>
        <topology evidence="1">Multi-pass membrane protein</topology>
    </subcellularLocation>
</comment>
<dbReference type="InterPro" id="IPR002758">
    <property type="entry name" value="Cation_antiport_E"/>
</dbReference>
<evidence type="ECO:0000256" key="4">
    <source>
        <dbReference type="ARBA" id="ARBA00022692"/>
    </source>
</evidence>
<keyword evidence="8" id="KW-1185">Reference proteome</keyword>
<comment type="similarity">
    <text evidence="2">Belongs to the CPA3 antiporters (TC 2.A.63) subunit E family.</text>
</comment>
<accession>K4KPL6</accession>
<gene>
    <name evidence="7" type="ordered locus">M5M_19345</name>
</gene>
<dbReference type="eggNOG" id="COG1863">
    <property type="taxonomic scope" value="Bacteria"/>
</dbReference>
<keyword evidence="4" id="KW-0812">Transmembrane</keyword>
<protein>
    <submittedName>
        <fullName evidence="7">Cation antiporter</fullName>
    </submittedName>
</protein>
<sequence length="157" mass="17425">MKSYSYIVLLFIFWILLSGHLEPLLLVLGAASIALTAFLAQRMNVIDHESYPIHLTTKFPGFYLYLLKKILIANYNVVRRILGWRGAKISPQLIEIPQPLASDLAAVMYANSITLTPGTVTIGFSKEKLTIHALSDAAAEDIGSGEMAEEISKREFN</sequence>
<proteinExistence type="inferred from homology"/>
<organism evidence="7 8">
    <name type="scientific">Simiduia agarivorans (strain DSM 21679 / JCM 13881 / BCRC 17597 / SA1)</name>
    <dbReference type="NCBI Taxonomy" id="1117647"/>
    <lineage>
        <taxon>Bacteria</taxon>
        <taxon>Pseudomonadati</taxon>
        <taxon>Pseudomonadota</taxon>
        <taxon>Gammaproteobacteria</taxon>
        <taxon>Cellvibrionales</taxon>
        <taxon>Cellvibrionaceae</taxon>
        <taxon>Simiduia</taxon>
    </lineage>
</organism>
<evidence type="ECO:0000313" key="7">
    <source>
        <dbReference type="EMBL" id="AFV00992.1"/>
    </source>
</evidence>
<dbReference type="RefSeq" id="WP_015049142.1">
    <property type="nucleotide sequence ID" value="NC_018868.3"/>
</dbReference>
<evidence type="ECO:0000256" key="3">
    <source>
        <dbReference type="ARBA" id="ARBA00022475"/>
    </source>
</evidence>
<reference evidence="7 8" key="1">
    <citation type="journal article" date="2013" name="Genome Announc.">
        <title>Complete genome sequence of Simiduia agarivorans SA1(T), a marine bacterium able to degrade a variety of polysaccharides.</title>
        <authorList>
            <person name="Lin S.Y."/>
            <person name="Shieh W.Y."/>
            <person name="Chen J.S."/>
            <person name="Tang S.L."/>
        </authorList>
    </citation>
    <scope>NUCLEOTIDE SEQUENCE [LARGE SCALE GENOMIC DNA]</scope>
    <source>
        <strain evidence="8">DSM 21679 / JCM 13881 / BCRC 17597 / SA1</strain>
    </source>
</reference>
<dbReference type="Proteomes" id="UP000000466">
    <property type="component" value="Chromosome"/>
</dbReference>
<dbReference type="PANTHER" id="PTHR34584:SF1">
    <property type="entry name" value="NA(+)_H(+) ANTIPORTER SUBUNIT E1"/>
    <property type="match status" value="1"/>
</dbReference>
<evidence type="ECO:0000256" key="6">
    <source>
        <dbReference type="ARBA" id="ARBA00023136"/>
    </source>
</evidence>
<dbReference type="STRING" id="1117647.M5M_19345"/>